<dbReference type="STRING" id="582672.SAMN05216360_10411"/>
<evidence type="ECO:0000313" key="5">
    <source>
        <dbReference type="Proteomes" id="UP000198704"/>
    </source>
</evidence>
<name>A0A1G9WJY4_9HYPH</name>
<dbReference type="PANTHER" id="PTHR43000">
    <property type="entry name" value="DTDP-D-GLUCOSE 4,6-DEHYDRATASE-RELATED"/>
    <property type="match status" value="1"/>
</dbReference>
<dbReference type="OrthoDB" id="9795501at2"/>
<organism evidence="4 5">
    <name type="scientific">Methylobacterium phyllostachyos</name>
    <dbReference type="NCBI Taxonomy" id="582672"/>
    <lineage>
        <taxon>Bacteria</taxon>
        <taxon>Pseudomonadati</taxon>
        <taxon>Pseudomonadota</taxon>
        <taxon>Alphaproteobacteria</taxon>
        <taxon>Hyphomicrobiales</taxon>
        <taxon>Methylobacteriaceae</taxon>
        <taxon>Methylobacterium</taxon>
    </lineage>
</organism>
<dbReference type="EMBL" id="FNHS01000004">
    <property type="protein sequence ID" value="SDM84476.1"/>
    <property type="molecule type" value="Genomic_DNA"/>
</dbReference>
<evidence type="ECO:0000256" key="1">
    <source>
        <dbReference type="ARBA" id="ARBA00005125"/>
    </source>
</evidence>
<dbReference type="Proteomes" id="UP000198704">
    <property type="component" value="Unassembled WGS sequence"/>
</dbReference>
<keyword evidence="5" id="KW-1185">Reference proteome</keyword>
<evidence type="ECO:0000259" key="3">
    <source>
        <dbReference type="Pfam" id="PF01370"/>
    </source>
</evidence>
<dbReference type="SUPFAM" id="SSF51735">
    <property type="entry name" value="NAD(P)-binding Rossmann-fold domains"/>
    <property type="match status" value="1"/>
</dbReference>
<feature type="domain" description="NAD-dependent epimerase/dehydratase" evidence="3">
    <location>
        <begin position="16"/>
        <end position="233"/>
    </location>
</feature>
<dbReference type="CDD" id="cd08946">
    <property type="entry name" value="SDR_e"/>
    <property type="match status" value="1"/>
</dbReference>
<dbReference type="Gene3D" id="3.90.25.10">
    <property type="entry name" value="UDP-galactose 4-epimerase, domain 1"/>
    <property type="match status" value="1"/>
</dbReference>
<dbReference type="Pfam" id="PF01370">
    <property type="entry name" value="Epimerase"/>
    <property type="match status" value="1"/>
</dbReference>
<accession>A0A1G9WJY4</accession>
<dbReference type="RefSeq" id="WP_091714565.1">
    <property type="nucleotide sequence ID" value="NZ_FNHS01000004.1"/>
</dbReference>
<dbReference type="InterPro" id="IPR001509">
    <property type="entry name" value="Epimerase_deHydtase"/>
</dbReference>
<evidence type="ECO:0000256" key="2">
    <source>
        <dbReference type="ARBA" id="ARBA00007637"/>
    </source>
</evidence>
<gene>
    <name evidence="4" type="ORF">SAMN05216360_10411</name>
</gene>
<dbReference type="InterPro" id="IPR036291">
    <property type="entry name" value="NAD(P)-bd_dom_sf"/>
</dbReference>
<reference evidence="5" key="1">
    <citation type="submission" date="2016-10" db="EMBL/GenBank/DDBJ databases">
        <authorList>
            <person name="Varghese N."/>
            <person name="Submissions S."/>
        </authorList>
    </citation>
    <scope>NUCLEOTIDE SEQUENCE [LARGE SCALE GENOMIC DNA]</scope>
    <source>
        <strain evidence="5">BL47</strain>
    </source>
</reference>
<protein>
    <submittedName>
        <fullName evidence="4">Nucleoside-diphosphate-sugar epimerase</fullName>
    </submittedName>
</protein>
<evidence type="ECO:0000313" key="4">
    <source>
        <dbReference type="EMBL" id="SDM84476.1"/>
    </source>
</evidence>
<dbReference type="Gene3D" id="3.40.50.720">
    <property type="entry name" value="NAD(P)-binding Rossmann-like Domain"/>
    <property type="match status" value="1"/>
</dbReference>
<comment type="pathway">
    <text evidence="1">Bacterial outer membrane biogenesis; LPS O-antigen biosynthesis.</text>
</comment>
<comment type="similarity">
    <text evidence="2">Belongs to the NAD(P)-dependent epimerase/dehydratase family.</text>
</comment>
<dbReference type="AlphaFoldDB" id="A0A1G9WJY4"/>
<sequence length="297" mass="32923">MSSRIPNSQLRKDPSILIFGGTGYIGSRLYLHLKKRYTSVDTVDLESRGNFVSNDNVKIDYNHFPAHKLRRYDVIILLAAHSNVKQSVADPFGAIDNNLTKFVNLISKLDSQKLLYASSSSIYTGVGGVAVDEGWKTFNFSNMYDFSKYACDGIASLLYENAYALRFGTVCGASPNLRPDLMINAMVKDAIEVGKIKIFNGHVRRPILGISDLCMAIDLILSNNAAPGIYNLCSFNASVSEIAERIATYLKCNTEVHPPTETYDFSMENKKAATELGFCPTATVETIVDELVEHYKK</sequence>
<proteinExistence type="inferred from homology"/>